<evidence type="ECO:0000313" key="1">
    <source>
        <dbReference type="EMBL" id="TFU29003.1"/>
    </source>
</evidence>
<sequence>MDGHTDDSIKIVDYKSSPTAPLTKNQKKGFPELQDYGGTVVGSGKEPFVGGTVIE</sequence>
<evidence type="ECO:0000313" key="2">
    <source>
        <dbReference type="Proteomes" id="UP000297747"/>
    </source>
</evidence>
<proteinExistence type="predicted"/>
<dbReference type="AlphaFoldDB" id="A0A4Y9FKD8"/>
<organism evidence="1 2">
    <name type="scientific">Streptococcus acidominimus</name>
    <dbReference type="NCBI Taxonomy" id="1326"/>
    <lineage>
        <taxon>Bacteria</taxon>
        <taxon>Bacillati</taxon>
        <taxon>Bacillota</taxon>
        <taxon>Bacilli</taxon>
        <taxon>Lactobacillales</taxon>
        <taxon>Streptococcaceae</taxon>
        <taxon>Streptococcus</taxon>
    </lineage>
</organism>
<gene>
    <name evidence="1" type="ORF">E4U01_10520</name>
</gene>
<dbReference type="EMBL" id="SPQA01000106">
    <property type="protein sequence ID" value="TFU29003.1"/>
    <property type="molecule type" value="Genomic_DNA"/>
</dbReference>
<name>A0A4Y9FKD8_STRAI</name>
<comment type="caution">
    <text evidence="1">The sequence shown here is derived from an EMBL/GenBank/DDBJ whole genome shotgun (WGS) entry which is preliminary data.</text>
</comment>
<dbReference type="Proteomes" id="UP000297747">
    <property type="component" value="Unassembled WGS sequence"/>
</dbReference>
<reference evidence="1 2" key="1">
    <citation type="submission" date="2019-03" db="EMBL/GenBank/DDBJ databases">
        <title>Diversity of the mouse oral microbiome.</title>
        <authorList>
            <person name="Joseph S."/>
            <person name="Aduse-Opoku J."/>
            <person name="Curtis M."/>
            <person name="Wade W."/>
            <person name="Hashim A."/>
        </authorList>
    </citation>
    <scope>NUCLEOTIDE SEQUENCE [LARGE SCALE GENOMIC DNA]</scope>
    <source>
        <strain evidence="1 2">HT4</strain>
    </source>
</reference>
<accession>A0A4Y9FKD8</accession>
<feature type="non-terminal residue" evidence="1">
    <location>
        <position position="55"/>
    </location>
</feature>
<protein>
    <submittedName>
        <fullName evidence="1">Pyocin</fullName>
    </submittedName>
</protein>